<evidence type="ECO:0000313" key="1">
    <source>
        <dbReference type="Proteomes" id="UP000887576"/>
    </source>
</evidence>
<organism evidence="1 2">
    <name type="scientific">Panagrolaimus sp. JU765</name>
    <dbReference type="NCBI Taxonomy" id="591449"/>
    <lineage>
        <taxon>Eukaryota</taxon>
        <taxon>Metazoa</taxon>
        <taxon>Ecdysozoa</taxon>
        <taxon>Nematoda</taxon>
        <taxon>Chromadorea</taxon>
        <taxon>Rhabditida</taxon>
        <taxon>Tylenchina</taxon>
        <taxon>Panagrolaimomorpha</taxon>
        <taxon>Panagrolaimoidea</taxon>
        <taxon>Panagrolaimidae</taxon>
        <taxon>Panagrolaimus</taxon>
    </lineage>
</organism>
<name>A0AC34RBH4_9BILA</name>
<accession>A0AC34RBH4</accession>
<dbReference type="Proteomes" id="UP000887576">
    <property type="component" value="Unplaced"/>
</dbReference>
<protein>
    <submittedName>
        <fullName evidence="2">Small ribosomal subunit protein bS16m</fullName>
    </submittedName>
</protein>
<evidence type="ECO:0000313" key="2">
    <source>
        <dbReference type="WBParaSite" id="JU765_v2.g5338.t1"/>
    </source>
</evidence>
<dbReference type="WBParaSite" id="JU765_v2.g5338.t1">
    <property type="protein sequence ID" value="JU765_v2.g5338.t1"/>
    <property type="gene ID" value="JU765_v2.g5338"/>
</dbReference>
<reference evidence="2" key="1">
    <citation type="submission" date="2022-11" db="UniProtKB">
        <authorList>
            <consortium name="WormBaseParasite"/>
        </authorList>
    </citation>
    <scope>IDENTIFICATION</scope>
</reference>
<proteinExistence type="predicted"/>
<sequence length="148" mass="16314">MRQLVNPKYFGKPSIGLALFGCKNRPFYHICVFPDRALGRPYEGNIIEQLGVFDPLPNSRNEKLVSMNIGRMKYWIGTRNAHVSIAVLELLGLSGLLPIHPKTFVRAKHNRDSLAQKVAALKAAAPEVADEGAETSESKTTEKQATLG</sequence>